<dbReference type="RefSeq" id="WP_263571177.1">
    <property type="nucleotide sequence ID" value="NZ_JAJIRN010000004.1"/>
</dbReference>
<sequence>MDQARRLTLPELEAALATMVHERYFEAESDDEAEMQAVEARDTEYLLTRIRCLELNLKAAEEELSWIGPGGRNTPAQSLRRIKALCARFPDLFNAMQAVAVTHPAVSREMLAMAIKQFRRDADALSQDDVVGLLTSVVNGAHQAFDAVLRTRKGAERKATSLPWGKHNE</sequence>
<dbReference type="EMBL" id="JAJIRN010000004">
    <property type="protein sequence ID" value="MCV2368590.1"/>
    <property type="molecule type" value="Genomic_DNA"/>
</dbReference>
<reference evidence="1 2" key="1">
    <citation type="submission" date="2021-11" db="EMBL/GenBank/DDBJ databases">
        <authorList>
            <person name="Liang Q."/>
            <person name="Mou H."/>
            <person name="Liu Z."/>
        </authorList>
    </citation>
    <scope>NUCLEOTIDE SEQUENCE [LARGE SCALE GENOMIC DNA]</scope>
    <source>
        <strain evidence="1 2">CHU3</strain>
    </source>
</reference>
<accession>A0ABT2YF27</accession>
<keyword evidence="2" id="KW-1185">Reference proteome</keyword>
<comment type="caution">
    <text evidence="1">The sequence shown here is derived from an EMBL/GenBank/DDBJ whole genome shotgun (WGS) entry which is preliminary data.</text>
</comment>
<organism evidence="1 2">
    <name type="scientific">Roseateles oligotrophus</name>
    <dbReference type="NCBI Taxonomy" id="1769250"/>
    <lineage>
        <taxon>Bacteria</taxon>
        <taxon>Pseudomonadati</taxon>
        <taxon>Pseudomonadota</taxon>
        <taxon>Betaproteobacteria</taxon>
        <taxon>Burkholderiales</taxon>
        <taxon>Sphaerotilaceae</taxon>
        <taxon>Roseateles</taxon>
    </lineage>
</organism>
<gene>
    <name evidence="1" type="ORF">LNV07_10870</name>
</gene>
<proteinExistence type="predicted"/>
<evidence type="ECO:0000313" key="1">
    <source>
        <dbReference type="EMBL" id="MCV2368590.1"/>
    </source>
</evidence>
<dbReference type="Proteomes" id="UP001209701">
    <property type="component" value="Unassembled WGS sequence"/>
</dbReference>
<evidence type="ECO:0000313" key="2">
    <source>
        <dbReference type="Proteomes" id="UP001209701"/>
    </source>
</evidence>
<name>A0ABT2YF27_9BURK</name>
<protein>
    <submittedName>
        <fullName evidence="1">Uncharacterized protein</fullName>
    </submittedName>
</protein>